<evidence type="ECO:0000256" key="5">
    <source>
        <dbReference type="PIRSR" id="PIRSR606225-1"/>
    </source>
</evidence>
<dbReference type="PANTHER" id="PTHR21600">
    <property type="entry name" value="MITOCHONDRIAL RNA PSEUDOURIDINE SYNTHASE"/>
    <property type="match status" value="1"/>
</dbReference>
<gene>
    <name evidence="9" type="ORF">OMP40_24860</name>
</gene>
<dbReference type="GO" id="GO:0003723">
    <property type="term" value="F:RNA binding"/>
    <property type="evidence" value="ECO:0007669"/>
    <property type="project" value="UniProtKB-KW"/>
</dbReference>
<dbReference type="PROSITE" id="PS01129">
    <property type="entry name" value="PSI_RLU"/>
    <property type="match status" value="1"/>
</dbReference>
<dbReference type="NCBIfam" id="TIGR00005">
    <property type="entry name" value="rluA_subfam"/>
    <property type="match status" value="1"/>
</dbReference>
<dbReference type="EMBL" id="JAPDIA010000008">
    <property type="protein sequence ID" value="MDG0812220.1"/>
    <property type="molecule type" value="Genomic_DNA"/>
</dbReference>
<dbReference type="InterPro" id="IPR050188">
    <property type="entry name" value="RluA_PseudoU_synthase"/>
</dbReference>
<evidence type="ECO:0000256" key="2">
    <source>
        <dbReference type="ARBA" id="ARBA00010876"/>
    </source>
</evidence>
<dbReference type="InterPro" id="IPR002942">
    <property type="entry name" value="S4_RNA-bd"/>
</dbReference>
<comment type="function">
    <text evidence="7">Responsible for synthesis of pseudouridine from uracil.</text>
</comment>
<comment type="catalytic activity">
    <reaction evidence="1 7">
        <text>a uridine in RNA = a pseudouridine in RNA</text>
        <dbReference type="Rhea" id="RHEA:48348"/>
        <dbReference type="Rhea" id="RHEA-COMP:12068"/>
        <dbReference type="Rhea" id="RHEA-COMP:12069"/>
        <dbReference type="ChEBI" id="CHEBI:65314"/>
        <dbReference type="ChEBI" id="CHEBI:65315"/>
    </reaction>
</comment>
<comment type="caution">
    <text evidence="9">The sequence shown here is derived from an EMBL/GenBank/DDBJ whole genome shotgun (WGS) entry which is preliminary data.</text>
</comment>
<dbReference type="InterPro" id="IPR006225">
    <property type="entry name" value="PsdUridine_synth_RluC/D"/>
</dbReference>
<dbReference type="CDD" id="cd02869">
    <property type="entry name" value="PseudoU_synth_RluA_like"/>
    <property type="match status" value="1"/>
</dbReference>
<evidence type="ECO:0000256" key="4">
    <source>
        <dbReference type="ARBA" id="ARBA00023235"/>
    </source>
</evidence>
<dbReference type="SMART" id="SM00363">
    <property type="entry name" value="S4"/>
    <property type="match status" value="1"/>
</dbReference>
<dbReference type="PROSITE" id="PS50889">
    <property type="entry name" value="S4"/>
    <property type="match status" value="1"/>
</dbReference>
<evidence type="ECO:0000256" key="6">
    <source>
        <dbReference type="PROSITE-ProRule" id="PRU00182"/>
    </source>
</evidence>
<accession>A0A9X4KW33</accession>
<dbReference type="Pfam" id="PF00849">
    <property type="entry name" value="PseudoU_synth_2"/>
    <property type="match status" value="1"/>
</dbReference>
<dbReference type="SUPFAM" id="SSF55120">
    <property type="entry name" value="Pseudouridine synthase"/>
    <property type="match status" value="1"/>
</dbReference>
<evidence type="ECO:0000256" key="3">
    <source>
        <dbReference type="ARBA" id="ARBA00022884"/>
    </source>
</evidence>
<dbReference type="RefSeq" id="WP_277535411.1">
    <property type="nucleotide sequence ID" value="NZ_JAPDIA010000008.1"/>
</dbReference>
<dbReference type="AlphaFoldDB" id="A0A9X4KW33"/>
<dbReference type="EC" id="5.4.99.-" evidence="7"/>
<dbReference type="InterPro" id="IPR020103">
    <property type="entry name" value="PsdUridine_synth_cat_dom_sf"/>
</dbReference>
<dbReference type="SUPFAM" id="SSF55174">
    <property type="entry name" value="Alpha-L RNA-binding motif"/>
    <property type="match status" value="1"/>
</dbReference>
<feature type="active site" evidence="5">
    <location>
        <position position="180"/>
    </location>
</feature>
<dbReference type="FunFam" id="3.30.2350.10:FF:000006">
    <property type="entry name" value="Pseudouridine synthase"/>
    <property type="match status" value="1"/>
</dbReference>
<name>A0A9X4KW33_9BACL</name>
<dbReference type="GO" id="GO:0120159">
    <property type="term" value="F:rRNA pseudouridine synthase activity"/>
    <property type="evidence" value="ECO:0007669"/>
    <property type="project" value="UniProtKB-ARBA"/>
</dbReference>
<dbReference type="CDD" id="cd00165">
    <property type="entry name" value="S4"/>
    <property type="match status" value="1"/>
</dbReference>
<proteinExistence type="inferred from homology"/>
<sequence length="347" mass="38067">MKNQTNRANTSRSETDETTLTALPEGERSLVVSDEDDEGALNTLTWEIGEEAAGQRIDKFLAGAIEDDAVSRSQIQDWIRDGHAQVGGQKVKPNARLQPGSVLTLNMPDAAPIEAQPEDIPLSVVFEDGDVIVIDKPRGFVVHPAPGHASGTVVNALLHHCRDLSGINGSVRPGIVHRIDKDTSGLLMAAKNDLAHASLARQLKDHSVTRRYTALVYGNVPHDRGTIDAPIGRDKDDRKLFTVTEKGAKRAVTHFTVIERFGDYTLVELQLETGRTHQIRVHMKYIGHTIVGDPFYGGRAGRTLGMQGQALHAGVLGFDHPRTGERHLFEAPLPEDMEHALHMLRTR</sequence>
<dbReference type="InterPro" id="IPR006145">
    <property type="entry name" value="PsdUridine_synth_RsuA/RluA"/>
</dbReference>
<dbReference type="PANTHER" id="PTHR21600:SF44">
    <property type="entry name" value="RIBOSOMAL LARGE SUBUNIT PSEUDOURIDINE SYNTHASE D"/>
    <property type="match status" value="1"/>
</dbReference>
<organism evidence="9 10">
    <name type="scientific">Cohnella rhizosphaerae</name>
    <dbReference type="NCBI Taxonomy" id="1457232"/>
    <lineage>
        <taxon>Bacteria</taxon>
        <taxon>Bacillati</taxon>
        <taxon>Bacillota</taxon>
        <taxon>Bacilli</taxon>
        <taxon>Bacillales</taxon>
        <taxon>Paenibacillaceae</taxon>
        <taxon>Cohnella</taxon>
    </lineage>
</organism>
<evidence type="ECO:0000313" key="10">
    <source>
        <dbReference type="Proteomes" id="UP001153404"/>
    </source>
</evidence>
<comment type="similarity">
    <text evidence="2 7">Belongs to the pseudouridine synthase RluA family.</text>
</comment>
<dbReference type="Pfam" id="PF01479">
    <property type="entry name" value="S4"/>
    <property type="match status" value="1"/>
</dbReference>
<protein>
    <recommendedName>
        <fullName evidence="7">Pseudouridine synthase</fullName>
        <ecNumber evidence="7">5.4.99.-</ecNumber>
    </recommendedName>
</protein>
<dbReference type="InterPro" id="IPR036986">
    <property type="entry name" value="S4_RNA-bd_sf"/>
</dbReference>
<feature type="domain" description="RNA-binding S4" evidence="8">
    <location>
        <begin position="55"/>
        <end position="117"/>
    </location>
</feature>
<evidence type="ECO:0000259" key="8">
    <source>
        <dbReference type="SMART" id="SM00363"/>
    </source>
</evidence>
<dbReference type="InterPro" id="IPR006224">
    <property type="entry name" value="PsdUridine_synth_RluA-like_CS"/>
</dbReference>
<evidence type="ECO:0000256" key="1">
    <source>
        <dbReference type="ARBA" id="ARBA00000073"/>
    </source>
</evidence>
<keyword evidence="3 6" id="KW-0694">RNA-binding</keyword>
<dbReference type="Gene3D" id="3.10.290.10">
    <property type="entry name" value="RNA-binding S4 domain"/>
    <property type="match status" value="1"/>
</dbReference>
<evidence type="ECO:0000313" key="9">
    <source>
        <dbReference type="EMBL" id="MDG0812220.1"/>
    </source>
</evidence>
<reference evidence="9" key="1">
    <citation type="submission" date="2022-10" db="EMBL/GenBank/DDBJ databases">
        <title>Comparative genomic analysis of Cohnella hashimotonis sp. nov., isolated from the International Space Station.</title>
        <authorList>
            <person name="Simpson A."/>
            <person name="Venkateswaran K."/>
        </authorList>
    </citation>
    <scope>NUCLEOTIDE SEQUENCE</scope>
    <source>
        <strain evidence="9">DSM 28161</strain>
    </source>
</reference>
<keyword evidence="10" id="KW-1185">Reference proteome</keyword>
<dbReference type="GO" id="GO:0000455">
    <property type="term" value="P:enzyme-directed rRNA pseudouridine synthesis"/>
    <property type="evidence" value="ECO:0007669"/>
    <property type="project" value="UniProtKB-ARBA"/>
</dbReference>
<dbReference type="Proteomes" id="UP001153404">
    <property type="component" value="Unassembled WGS sequence"/>
</dbReference>
<keyword evidence="4 7" id="KW-0413">Isomerase</keyword>
<dbReference type="Gene3D" id="3.30.2350.10">
    <property type="entry name" value="Pseudouridine synthase"/>
    <property type="match status" value="1"/>
</dbReference>
<evidence type="ECO:0000256" key="7">
    <source>
        <dbReference type="RuleBase" id="RU362028"/>
    </source>
</evidence>